<feature type="non-terminal residue" evidence="1">
    <location>
        <position position="85"/>
    </location>
</feature>
<sequence>MKYFRILKYEVPLTLVQHLDSIFKTIPGICNMYPPPPNPRRAPLQRWIIMFPFTKIPFSSNVQCIVEEACEMTSEDIADGDVGAE</sequence>
<dbReference type="EMBL" id="UYJE01006668">
    <property type="protein sequence ID" value="VDI47959.1"/>
    <property type="molecule type" value="Genomic_DNA"/>
</dbReference>
<organism evidence="1 2">
    <name type="scientific">Mytilus galloprovincialis</name>
    <name type="common">Mediterranean mussel</name>
    <dbReference type="NCBI Taxonomy" id="29158"/>
    <lineage>
        <taxon>Eukaryota</taxon>
        <taxon>Metazoa</taxon>
        <taxon>Spiralia</taxon>
        <taxon>Lophotrochozoa</taxon>
        <taxon>Mollusca</taxon>
        <taxon>Bivalvia</taxon>
        <taxon>Autobranchia</taxon>
        <taxon>Pteriomorphia</taxon>
        <taxon>Mytilida</taxon>
        <taxon>Mytiloidea</taxon>
        <taxon>Mytilidae</taxon>
        <taxon>Mytilinae</taxon>
        <taxon>Mytilus</taxon>
    </lineage>
</organism>
<reference evidence="1" key="1">
    <citation type="submission" date="2018-11" db="EMBL/GenBank/DDBJ databases">
        <authorList>
            <person name="Alioto T."/>
            <person name="Alioto T."/>
        </authorList>
    </citation>
    <scope>NUCLEOTIDE SEQUENCE</scope>
</reference>
<dbReference type="Proteomes" id="UP000596742">
    <property type="component" value="Unassembled WGS sequence"/>
</dbReference>
<gene>
    <name evidence="1" type="ORF">MGAL_10B022315</name>
</gene>
<comment type="caution">
    <text evidence="1">The sequence shown here is derived from an EMBL/GenBank/DDBJ whole genome shotgun (WGS) entry which is preliminary data.</text>
</comment>
<dbReference type="AlphaFoldDB" id="A0A8B6FCJ2"/>
<proteinExistence type="predicted"/>
<accession>A0A8B6FCJ2</accession>
<keyword evidence="2" id="KW-1185">Reference proteome</keyword>
<evidence type="ECO:0000313" key="2">
    <source>
        <dbReference type="Proteomes" id="UP000596742"/>
    </source>
</evidence>
<protein>
    <submittedName>
        <fullName evidence="1">Uncharacterized protein</fullName>
    </submittedName>
</protein>
<name>A0A8B6FCJ2_MYTGA</name>
<evidence type="ECO:0000313" key="1">
    <source>
        <dbReference type="EMBL" id="VDI47959.1"/>
    </source>
</evidence>